<proteinExistence type="predicted"/>
<evidence type="ECO:0000313" key="4">
    <source>
        <dbReference type="Proteomes" id="UP000321935"/>
    </source>
</evidence>
<organism evidence="3 4">
    <name type="scientific">Algoriphagus aquimarinus</name>
    <dbReference type="NCBI Taxonomy" id="237018"/>
    <lineage>
        <taxon>Bacteria</taxon>
        <taxon>Pseudomonadati</taxon>
        <taxon>Bacteroidota</taxon>
        <taxon>Cytophagia</taxon>
        <taxon>Cytophagales</taxon>
        <taxon>Cyclobacteriaceae</taxon>
        <taxon>Algoriphagus</taxon>
    </lineage>
</organism>
<sequence>MKIYQYTLISIFFLLLGAENVQAQSKSKIVGVWFNTEKTAQIEIMENNDEVIGKLIWIKHEDGDLEAFTDTVNSDTSLRNRPLMGLTILEGLKFKDGIWSDGKIYDPKSGVTYACDLQLKKKDILEIKGYLGDSWVSRTVEWNRVKK</sequence>
<protein>
    <submittedName>
        <fullName evidence="3">DUF2147 domain-containing protein</fullName>
    </submittedName>
</protein>
<feature type="signal peptide" evidence="1">
    <location>
        <begin position="1"/>
        <end position="23"/>
    </location>
</feature>
<dbReference type="Proteomes" id="UP000321935">
    <property type="component" value="Unassembled WGS sequence"/>
</dbReference>
<dbReference type="AlphaFoldDB" id="A0A5C7B0G3"/>
<dbReference type="Pfam" id="PF09917">
    <property type="entry name" value="DUF2147"/>
    <property type="match status" value="1"/>
</dbReference>
<feature type="domain" description="DUF2147" evidence="2">
    <location>
        <begin position="31"/>
        <end position="144"/>
    </location>
</feature>
<evidence type="ECO:0000259" key="2">
    <source>
        <dbReference type="Pfam" id="PF09917"/>
    </source>
</evidence>
<reference evidence="3 4" key="1">
    <citation type="submission" date="2019-08" db="EMBL/GenBank/DDBJ databases">
        <title>Genomes sequence of Algoriphagus aquimarinus ACAM450.</title>
        <authorList>
            <person name="Bowman J.P."/>
        </authorList>
    </citation>
    <scope>NUCLEOTIDE SEQUENCE [LARGE SCALE GENOMIC DNA]</scope>
    <source>
        <strain evidence="3 4">ACAM 450</strain>
    </source>
</reference>
<dbReference type="PANTHER" id="PTHR36919:SF2">
    <property type="entry name" value="BLL6627 PROTEIN"/>
    <property type="match status" value="1"/>
</dbReference>
<evidence type="ECO:0000313" key="3">
    <source>
        <dbReference type="EMBL" id="TXE11342.1"/>
    </source>
</evidence>
<dbReference type="InterPro" id="IPR019223">
    <property type="entry name" value="DUF2147"/>
</dbReference>
<gene>
    <name evidence="3" type="ORF">ESV85_10445</name>
</gene>
<dbReference type="OrthoDB" id="9814399at2"/>
<dbReference type="Gene3D" id="2.40.128.520">
    <property type="match status" value="1"/>
</dbReference>
<keyword evidence="1" id="KW-0732">Signal</keyword>
<dbReference type="EMBL" id="VORW01000005">
    <property type="protein sequence ID" value="TXE11342.1"/>
    <property type="molecule type" value="Genomic_DNA"/>
</dbReference>
<accession>A0A5C7B0G3</accession>
<name>A0A5C7B0G3_9BACT</name>
<dbReference type="RefSeq" id="WP_146917334.1">
    <property type="nucleotide sequence ID" value="NZ_CAXBIU010000131.1"/>
</dbReference>
<dbReference type="PANTHER" id="PTHR36919">
    <property type="entry name" value="BLR1215 PROTEIN"/>
    <property type="match status" value="1"/>
</dbReference>
<feature type="chain" id="PRO_5022928899" evidence="1">
    <location>
        <begin position="24"/>
        <end position="147"/>
    </location>
</feature>
<evidence type="ECO:0000256" key="1">
    <source>
        <dbReference type="SAM" id="SignalP"/>
    </source>
</evidence>
<comment type="caution">
    <text evidence="3">The sequence shown here is derived from an EMBL/GenBank/DDBJ whole genome shotgun (WGS) entry which is preliminary data.</text>
</comment>